<dbReference type="GO" id="GO:0006750">
    <property type="term" value="P:glutathione biosynthetic process"/>
    <property type="evidence" value="ECO:0007669"/>
    <property type="project" value="UniProtKB-KW"/>
</dbReference>
<dbReference type="Gene3D" id="3.60.20.40">
    <property type="match status" value="1"/>
</dbReference>
<evidence type="ECO:0000256" key="6">
    <source>
        <dbReference type="RuleBase" id="RU368036"/>
    </source>
</evidence>
<keyword evidence="6" id="KW-0012">Acyltransferase</keyword>
<keyword evidence="6" id="KW-0865">Zymogen</keyword>
<evidence type="ECO:0000256" key="3">
    <source>
        <dbReference type="ARBA" id="ARBA00047417"/>
    </source>
</evidence>
<evidence type="ECO:0000256" key="1">
    <source>
        <dbReference type="ARBA" id="ARBA00001049"/>
    </source>
</evidence>
<evidence type="ECO:0000256" key="5">
    <source>
        <dbReference type="PIRSR" id="PIRSR600101-2"/>
    </source>
</evidence>
<protein>
    <recommendedName>
        <fullName evidence="6">Glutathione hydrolase proenzyme</fullName>
        <ecNumber evidence="6">2.3.2.2</ecNumber>
        <ecNumber evidence="6">3.4.19.13</ecNumber>
    </recommendedName>
    <component>
        <recommendedName>
            <fullName evidence="6">Glutathione hydrolase large chain</fullName>
        </recommendedName>
    </component>
    <component>
        <recommendedName>
            <fullName evidence="6">Glutathione hydrolase small chain</fullName>
        </recommendedName>
    </component>
</protein>
<comment type="catalytic activity">
    <reaction evidence="2 6">
        <text>glutathione + H2O = L-cysteinylglycine + L-glutamate</text>
        <dbReference type="Rhea" id="RHEA:28807"/>
        <dbReference type="ChEBI" id="CHEBI:15377"/>
        <dbReference type="ChEBI" id="CHEBI:29985"/>
        <dbReference type="ChEBI" id="CHEBI:57925"/>
        <dbReference type="ChEBI" id="CHEBI:61694"/>
        <dbReference type="EC" id="3.4.19.13"/>
    </reaction>
</comment>
<dbReference type="InterPro" id="IPR052896">
    <property type="entry name" value="GGT-like_enzyme"/>
</dbReference>
<dbReference type="Pfam" id="PF01019">
    <property type="entry name" value="G_glu_transpept"/>
    <property type="match status" value="1"/>
</dbReference>
<evidence type="ECO:0000313" key="9">
    <source>
        <dbReference type="Proteomes" id="UP000292302"/>
    </source>
</evidence>
<dbReference type="GO" id="GO:0103068">
    <property type="term" value="F:leukotriene C4 gamma-glutamyl transferase activity"/>
    <property type="evidence" value="ECO:0007669"/>
    <property type="project" value="UniProtKB-EC"/>
</dbReference>
<accession>A0A4Q9QIV4</accession>
<keyword evidence="9" id="KW-1185">Reference proteome</keyword>
<comment type="catalytic activity">
    <reaction evidence="1 6">
        <text>an S-substituted glutathione + H2O = an S-substituted L-cysteinylglycine + L-glutamate</text>
        <dbReference type="Rhea" id="RHEA:59468"/>
        <dbReference type="ChEBI" id="CHEBI:15377"/>
        <dbReference type="ChEBI" id="CHEBI:29985"/>
        <dbReference type="ChEBI" id="CHEBI:90779"/>
        <dbReference type="ChEBI" id="CHEBI:143103"/>
        <dbReference type="EC" id="3.4.19.13"/>
    </reaction>
</comment>
<dbReference type="PRINTS" id="PR01210">
    <property type="entry name" value="GGTRANSPTASE"/>
</dbReference>
<dbReference type="RefSeq" id="WP_131181919.1">
    <property type="nucleotide sequence ID" value="NZ_QJUI01000022.1"/>
</dbReference>
<gene>
    <name evidence="8" type="primary">ggt</name>
    <name evidence="8" type="ORF">DNK06_20885</name>
</gene>
<dbReference type="PANTHER" id="PTHR43881:SF1">
    <property type="entry name" value="GAMMA-GLUTAMYLTRANSPEPTIDASE (AFU_ORTHOLOGUE AFUA_4G13580)"/>
    <property type="match status" value="1"/>
</dbReference>
<dbReference type="PANTHER" id="PTHR43881">
    <property type="entry name" value="GAMMA-GLUTAMYLTRANSPEPTIDASE (AFU_ORTHOLOGUE AFUA_4G13580)"/>
    <property type="match status" value="1"/>
</dbReference>
<dbReference type="InterPro" id="IPR029055">
    <property type="entry name" value="Ntn_hydrolases_N"/>
</dbReference>
<dbReference type="InterPro" id="IPR000101">
    <property type="entry name" value="GGT_peptidase"/>
</dbReference>
<evidence type="ECO:0000313" key="8">
    <source>
        <dbReference type="EMBL" id="TBU73045.1"/>
    </source>
</evidence>
<comment type="PTM">
    <text evidence="6">Cleaved by autocatalysis into a large and a small subunit.</text>
</comment>
<feature type="active site" description="Nucleophile" evidence="4">
    <location>
        <position position="349"/>
    </location>
</feature>
<keyword evidence="6" id="KW-0378">Hydrolase</keyword>
<feature type="binding site" evidence="5">
    <location>
        <position position="432"/>
    </location>
    <ligand>
        <name>L-glutamate</name>
        <dbReference type="ChEBI" id="CHEBI:29985"/>
    </ligand>
</feature>
<keyword evidence="6" id="KW-0317">Glutathione biosynthesis</keyword>
<keyword evidence="6 8" id="KW-0808">Transferase</keyword>
<dbReference type="InterPro" id="IPR043137">
    <property type="entry name" value="GGT_ssub_C"/>
</dbReference>
<dbReference type="AlphaFoldDB" id="A0A4Q9QIV4"/>
<proteinExistence type="inferred from homology"/>
<dbReference type="NCBIfam" id="TIGR00066">
    <property type="entry name" value="g_glut_trans"/>
    <property type="match status" value="1"/>
</dbReference>
<dbReference type="UniPathway" id="UPA00204"/>
<name>A0A4Q9QIV4_9GAMM</name>
<evidence type="ECO:0000256" key="7">
    <source>
        <dbReference type="SAM" id="MobiDB-lite"/>
    </source>
</evidence>
<dbReference type="EC" id="3.4.19.13" evidence="6"/>
<dbReference type="Gene3D" id="1.10.246.130">
    <property type="match status" value="1"/>
</dbReference>
<dbReference type="GO" id="GO:0006751">
    <property type="term" value="P:glutathione catabolic process"/>
    <property type="evidence" value="ECO:0007669"/>
    <property type="project" value="UniProtKB-UniRule"/>
</dbReference>
<comment type="caution">
    <text evidence="8">The sequence shown here is derived from an EMBL/GenBank/DDBJ whole genome shotgun (WGS) entry which is preliminary data.</text>
</comment>
<dbReference type="Proteomes" id="UP000292302">
    <property type="component" value="Unassembled WGS sequence"/>
</dbReference>
<dbReference type="GO" id="GO:0036374">
    <property type="term" value="F:glutathione hydrolase activity"/>
    <property type="evidence" value="ECO:0007669"/>
    <property type="project" value="UniProtKB-UniRule"/>
</dbReference>
<comment type="similarity">
    <text evidence="6">Belongs to the gamma-glutamyltransferase family.</text>
</comment>
<dbReference type="EC" id="2.3.2.2" evidence="6"/>
<sequence length="527" mass="57242">MRNLQLPGRSPVRATQGMAATSHPLATQTALAILKRGGNAMDAAIAAAAVLAVVEPQATGIGGDCFVLYTPAGSDRVLAFNGSGRAPQAVNLDWMREQGHESMPAHGPHAVTIPGAIDAWCRLLEDHGSLPLGEILQDAIGYAENGYVVADRVAADWAHNASWLAEFPEAAKVLLPHGRIPRAGDIHRNVELGRTLRRIARLGRAGFYEGPVAEDMVNHLRSLGGVHSLEDFSTCRGEYVEPIHTDYKGYQLYQVPPNNQGLTALLMLNTLAGFEQGLEANGARRLHLEIEAARLAYHERDQRFADPEFAKVPVERLLSAEHSARMQRQIDPQHACTDLPEPLFEHSDTVYLCVVDGQRNAVSLINSIYHEFGSGVMAPQSGVLLQNRGLSFRLDPEHPNCLAPGKRPMHTIMPGMLMRDGRVQAPLGVMGGDYQPTGQVHVLTGILDFGLDPQEALDAPRVIYQDGKVLVEDGVSPQVREALQGMGHRLERHETPLGGGQLIWIDWEKGTLTGASDPRKDGCALGF</sequence>
<feature type="region of interest" description="Disordered" evidence="7">
    <location>
        <begin position="1"/>
        <end position="21"/>
    </location>
</feature>
<reference evidence="8 9" key="1">
    <citation type="submission" date="2018-06" db="EMBL/GenBank/DDBJ databases">
        <title>Three novel Pseudomonas species isolated from symptomatic oak.</title>
        <authorList>
            <person name="Bueno-Gonzalez V."/>
            <person name="Brady C."/>
        </authorList>
    </citation>
    <scope>NUCLEOTIDE SEQUENCE [LARGE SCALE GENOMIC DNA]</scope>
    <source>
        <strain evidence="8 9">P9A</strain>
    </source>
</reference>
<dbReference type="EMBL" id="QJUI01000022">
    <property type="protein sequence ID" value="TBU73045.1"/>
    <property type="molecule type" value="Genomic_DNA"/>
</dbReference>
<comment type="pathway">
    <text evidence="6">Sulfur metabolism; glutathione metabolism.</text>
</comment>
<organism evidence="8 9">
    <name type="scientific">Phytopseudomonas daroniae</name>
    <dbReference type="NCBI Taxonomy" id="2487519"/>
    <lineage>
        <taxon>Bacteria</taxon>
        <taxon>Pseudomonadati</taxon>
        <taxon>Pseudomonadota</taxon>
        <taxon>Gammaproteobacteria</taxon>
        <taxon>Pseudomonadales</taxon>
        <taxon>Pseudomonadaceae</taxon>
        <taxon>Phytopseudomonas</taxon>
    </lineage>
</organism>
<dbReference type="SUPFAM" id="SSF56235">
    <property type="entry name" value="N-terminal nucleophile aminohydrolases (Ntn hydrolases)"/>
    <property type="match status" value="1"/>
</dbReference>
<comment type="catalytic activity">
    <reaction evidence="3 6">
        <text>an N-terminal (5-L-glutamyl)-[peptide] + an alpha-amino acid = 5-L-glutamyl amino acid + an N-terminal L-alpha-aminoacyl-[peptide]</text>
        <dbReference type="Rhea" id="RHEA:23904"/>
        <dbReference type="Rhea" id="RHEA-COMP:9780"/>
        <dbReference type="Rhea" id="RHEA-COMP:9795"/>
        <dbReference type="ChEBI" id="CHEBI:77644"/>
        <dbReference type="ChEBI" id="CHEBI:78597"/>
        <dbReference type="ChEBI" id="CHEBI:78599"/>
        <dbReference type="ChEBI" id="CHEBI:78608"/>
        <dbReference type="EC" id="2.3.2.2"/>
    </reaction>
</comment>
<dbReference type="InterPro" id="IPR043138">
    <property type="entry name" value="GGT_lsub"/>
</dbReference>
<dbReference type="OrthoDB" id="5297205at2"/>
<comment type="subunit">
    <text evidence="6">This enzyme consists of two polypeptide chains, which are synthesized in precursor form from a single polypeptide.</text>
</comment>
<evidence type="ECO:0000256" key="4">
    <source>
        <dbReference type="PIRSR" id="PIRSR600101-1"/>
    </source>
</evidence>
<evidence type="ECO:0000256" key="2">
    <source>
        <dbReference type="ARBA" id="ARBA00001089"/>
    </source>
</evidence>